<feature type="compositionally biased region" description="Low complexity" evidence="1">
    <location>
        <begin position="241"/>
        <end position="253"/>
    </location>
</feature>
<feature type="compositionally biased region" description="Polar residues" evidence="1">
    <location>
        <begin position="552"/>
        <end position="564"/>
    </location>
</feature>
<feature type="region of interest" description="Disordered" evidence="1">
    <location>
        <begin position="883"/>
        <end position="906"/>
    </location>
</feature>
<dbReference type="VEuPathDB" id="CryptoDB:Cvel_28835"/>
<feature type="compositionally biased region" description="Polar residues" evidence="1">
    <location>
        <begin position="818"/>
        <end position="832"/>
    </location>
</feature>
<feature type="compositionally biased region" description="Basic and acidic residues" evidence="1">
    <location>
        <begin position="530"/>
        <end position="542"/>
    </location>
</feature>
<proteinExistence type="predicted"/>
<feature type="region of interest" description="Disordered" evidence="1">
    <location>
        <begin position="275"/>
        <end position="295"/>
    </location>
</feature>
<sequence>MKPEEITSLISVLDFVRNTPPAELFDILCQWSLLSKEKTCDCGKVFKTCWTPNWRPSTAPSPFRFLQPFQLDRPHTAGMPSFTASLPSLHFSPLPRRNQQPAPTVSSSLPLIRLRSAVPQVTVGKGPVFSTNEEDADLPSEPLSDPPFVVQARAPLSLSLEARNLHSSLSTPAGLSHTHTQTAPGGRIEEALVSPLTKPLSVGRGQPSEGGIQKGGAFAALRAHAHTASATLRAEREHLHQQQQLKAQAVSEEGGSGPSLGLEKRIQTQKRFGVALDSSSSSMPGMSGGTSLKSKQFGVSVRDQCVSAEGGGGISLSLNTEGVGQGRKRSRSVSAPPSSRLFSPPPKQKSSVPLSLPFREPPPPAISFRSSGAAMPPRNSSDPAGFFLRGVEGEGERETPRLGRESDEAVPGGEEHNISPFQKSEIRKMAKGGESDDLFRKGKKNDASVKETSVAATADMKRLIGGTSGTGSIGKAAGVMRTSGLRSESRKRIVSGQSARGSSVPMGSVVSSSSRNPLPQSPPKASGPSDRLRTKTGRKDESAPSPPIDQKAVSSLSVSPSLRQKATEEDIGVRSVRNPPLSPTRQNGLPFPSDPLPVYPNETPTGPLLAAKENEQTRPTTAASAAPAPSSSSPATPLKRHSRLLPGPGLYLREASAGRGPLESSLVGRARGSGTALRVRVPGAVGLTFPPGHRGESASGVHASSPPQFQRQPLEFSGGGGQLYGDAGGERPSPEPVNGRRHTERDRQRKRQPTSASASVPLAVASAASVRVPYGTGGHFARGRLRAPGLSEREGASEPSSSGQRERGKGGMGRSFSAGRNQGRKSGTGQHRTTSRDAKITAGGGVSPNRVSSQRERLQKPIESGGRSLLAIPSRFALSAADPLSASGSGLEGQRLERVRTSGSRGTLTEAPMFVSRSLQSLPETFPVFSFPN</sequence>
<feature type="compositionally biased region" description="Low complexity" evidence="1">
    <location>
        <begin position="619"/>
        <end position="637"/>
    </location>
</feature>
<evidence type="ECO:0000256" key="1">
    <source>
        <dbReference type="SAM" id="MobiDB-lite"/>
    </source>
</evidence>
<organism evidence="2">
    <name type="scientific">Chromera velia CCMP2878</name>
    <dbReference type="NCBI Taxonomy" id="1169474"/>
    <lineage>
        <taxon>Eukaryota</taxon>
        <taxon>Sar</taxon>
        <taxon>Alveolata</taxon>
        <taxon>Colpodellida</taxon>
        <taxon>Chromeraceae</taxon>
        <taxon>Chromera</taxon>
    </lineage>
</organism>
<feature type="compositionally biased region" description="Gly residues" evidence="1">
    <location>
        <begin position="717"/>
        <end position="727"/>
    </location>
</feature>
<dbReference type="EMBL" id="CDMZ01003083">
    <property type="protein sequence ID" value="CEM45036.1"/>
    <property type="molecule type" value="Genomic_DNA"/>
</dbReference>
<accession>A0A0G4HLI8</accession>
<gene>
    <name evidence="2" type="ORF">Cvel_28835</name>
</gene>
<feature type="region of interest" description="Disordered" evidence="1">
    <location>
        <begin position="310"/>
        <end position="866"/>
    </location>
</feature>
<feature type="compositionally biased region" description="Low complexity" evidence="1">
    <location>
        <begin position="755"/>
        <end position="772"/>
    </location>
</feature>
<evidence type="ECO:0000313" key="2">
    <source>
        <dbReference type="EMBL" id="CEM45036.1"/>
    </source>
</evidence>
<feature type="compositionally biased region" description="Basic and acidic residues" evidence="1">
    <location>
        <begin position="391"/>
        <end position="417"/>
    </location>
</feature>
<protein>
    <submittedName>
        <fullName evidence="2">Uncharacterized protein</fullName>
    </submittedName>
</protein>
<feature type="compositionally biased region" description="Basic and acidic residues" evidence="1">
    <location>
        <begin position="424"/>
        <end position="449"/>
    </location>
</feature>
<name>A0A0G4HLI8_9ALVE</name>
<feature type="compositionally biased region" description="Low complexity" evidence="1">
    <location>
        <begin position="278"/>
        <end position="291"/>
    </location>
</feature>
<feature type="region of interest" description="Disordered" evidence="1">
    <location>
        <begin position="238"/>
        <end position="261"/>
    </location>
</feature>
<reference evidence="2" key="1">
    <citation type="submission" date="2014-11" db="EMBL/GenBank/DDBJ databases">
        <authorList>
            <person name="Otto D Thomas"/>
            <person name="Naeem Raeece"/>
        </authorList>
    </citation>
    <scope>NUCLEOTIDE SEQUENCE</scope>
</reference>
<feature type="compositionally biased region" description="Low complexity" evidence="1">
    <location>
        <begin position="502"/>
        <end position="514"/>
    </location>
</feature>
<feature type="region of interest" description="Disordered" evidence="1">
    <location>
        <begin position="124"/>
        <end position="146"/>
    </location>
</feature>
<dbReference type="AlphaFoldDB" id="A0A0G4HLI8"/>